<keyword evidence="2" id="KW-0119">Carbohydrate metabolism</keyword>
<evidence type="ECO:0000313" key="5">
    <source>
        <dbReference type="Proteomes" id="UP001523565"/>
    </source>
</evidence>
<sequence>MKVVVCKDYEEMSQKAAESVAQSIKENPGGLISFPGGDTPLLMVHRFAEMVNGGAVDISKTHYTSLDEWVGLADTDEGSCGLFNRQQLFERLEKPFAGTHLINGAATDIEKERQELDDYIAEYGPLDVSVLGIGLNGHLGFNESGVDFDWNAHIITLDETTRRVMKKYFGEKFHPTQGITQGIAQIMAAKKVILIANGAHKADIIHRAVYGQITPEVPASVLQKHPNCYVIVDQEAGAKL</sequence>
<evidence type="ECO:0000256" key="2">
    <source>
        <dbReference type="ARBA" id="ARBA00023277"/>
    </source>
</evidence>
<comment type="caution">
    <text evidence="4">The sequence shown here is derived from an EMBL/GenBank/DDBJ whole genome shotgun (WGS) entry which is preliminary data.</text>
</comment>
<organism evidence="4 5">
    <name type="scientific">Ohessyouella blattaphilus</name>
    <dbReference type="NCBI Taxonomy" id="2949333"/>
    <lineage>
        <taxon>Bacteria</taxon>
        <taxon>Bacillati</taxon>
        <taxon>Bacillota</taxon>
        <taxon>Clostridia</taxon>
        <taxon>Lachnospirales</taxon>
        <taxon>Lachnospiraceae</taxon>
        <taxon>Ohessyouella</taxon>
    </lineage>
</organism>
<evidence type="ECO:0000313" key="4">
    <source>
        <dbReference type="EMBL" id="MCP1109515.1"/>
    </source>
</evidence>
<dbReference type="PANTHER" id="PTHR11280:SF5">
    <property type="entry name" value="GLUCOSAMINE-6-PHOSPHATE ISOMERASE"/>
    <property type="match status" value="1"/>
</dbReference>
<proteinExistence type="predicted"/>
<dbReference type="Pfam" id="PF01182">
    <property type="entry name" value="Glucosamine_iso"/>
    <property type="match status" value="1"/>
</dbReference>
<evidence type="ECO:0000256" key="1">
    <source>
        <dbReference type="ARBA" id="ARBA00022801"/>
    </source>
</evidence>
<dbReference type="InterPro" id="IPR004547">
    <property type="entry name" value="Glucosamine6P_isomerase"/>
</dbReference>
<dbReference type="PROSITE" id="PS01161">
    <property type="entry name" value="GLC_GALNAC_ISOMERASE"/>
    <property type="match status" value="1"/>
</dbReference>
<dbReference type="RefSeq" id="WP_262068422.1">
    <property type="nucleotide sequence ID" value="NZ_JAMXOC010000004.1"/>
</dbReference>
<gene>
    <name evidence="4" type="ORF">NK118_04530</name>
</gene>
<accession>A0ABT1EFN3</accession>
<dbReference type="CDD" id="cd01399">
    <property type="entry name" value="GlcN6P_deaminase"/>
    <property type="match status" value="1"/>
</dbReference>
<dbReference type="InterPro" id="IPR037171">
    <property type="entry name" value="NagB/RpiA_transferase-like"/>
</dbReference>
<name>A0ABT1EFN3_9FIRM</name>
<dbReference type="EMBL" id="JAMZFV010000004">
    <property type="protein sequence ID" value="MCP1109515.1"/>
    <property type="molecule type" value="Genomic_DNA"/>
</dbReference>
<dbReference type="PANTHER" id="PTHR11280">
    <property type="entry name" value="GLUCOSAMINE-6-PHOSPHATE ISOMERASE"/>
    <property type="match status" value="1"/>
</dbReference>
<protein>
    <submittedName>
        <fullName evidence="4">Glucosamine-6-phosphate deaminase</fullName>
    </submittedName>
</protein>
<dbReference type="Proteomes" id="UP001523565">
    <property type="component" value="Unassembled WGS sequence"/>
</dbReference>
<keyword evidence="5" id="KW-1185">Reference proteome</keyword>
<evidence type="ECO:0000259" key="3">
    <source>
        <dbReference type="Pfam" id="PF01182"/>
    </source>
</evidence>
<dbReference type="SUPFAM" id="SSF100950">
    <property type="entry name" value="NagB/RpiA/CoA transferase-like"/>
    <property type="match status" value="1"/>
</dbReference>
<dbReference type="Gene3D" id="3.40.50.1360">
    <property type="match status" value="1"/>
</dbReference>
<feature type="domain" description="Glucosamine/galactosamine-6-phosphate isomerase" evidence="3">
    <location>
        <begin position="11"/>
        <end position="224"/>
    </location>
</feature>
<dbReference type="InterPro" id="IPR006148">
    <property type="entry name" value="Glc/Gal-6P_isomerase"/>
</dbReference>
<dbReference type="InterPro" id="IPR018321">
    <property type="entry name" value="Glucosamine6P_isomerase_CS"/>
</dbReference>
<keyword evidence="1" id="KW-0378">Hydrolase</keyword>
<reference evidence="4 5" key="1">
    <citation type="journal article" date="2022" name="Genome Biol. Evol.">
        <title>Host diet, physiology and behaviors set the stage for Lachnospiraceae cladogenesis.</title>
        <authorList>
            <person name="Vera-Ponce De Leon A."/>
            <person name="Schneider M."/>
            <person name="Jahnes B.C."/>
            <person name="Sadowski V."/>
            <person name="Camuy-Velez L.A."/>
            <person name="Duan J."/>
            <person name="Sabree Z.L."/>
        </authorList>
    </citation>
    <scope>NUCLEOTIDE SEQUENCE [LARGE SCALE GENOMIC DNA]</scope>
    <source>
        <strain evidence="4 5">PAL227</strain>
    </source>
</reference>